<dbReference type="EMBL" id="UOGL01000031">
    <property type="protein sequence ID" value="VAX36081.1"/>
    <property type="molecule type" value="Genomic_DNA"/>
</dbReference>
<dbReference type="AlphaFoldDB" id="A0A3B1DB64"/>
<accession>A0A3B1DB64</accession>
<sequence>MYRAYRTTRWLVTANVIVSLGLTGLFPQMVTLAGQDVRVELEEKPTTCCCGTEDGRCCGMGCCVARRSPAKEQCPCPSKSETRNGQSNLFAIVVFRSLLFSDKTKLGLQFSTLFSDANHFMAGSSLQALHARIDA</sequence>
<proteinExistence type="predicted"/>
<organism evidence="1">
    <name type="scientific">hydrothermal vent metagenome</name>
    <dbReference type="NCBI Taxonomy" id="652676"/>
    <lineage>
        <taxon>unclassified sequences</taxon>
        <taxon>metagenomes</taxon>
        <taxon>ecological metagenomes</taxon>
    </lineage>
</organism>
<evidence type="ECO:0000313" key="1">
    <source>
        <dbReference type="EMBL" id="VAX36081.1"/>
    </source>
</evidence>
<reference evidence="1" key="1">
    <citation type="submission" date="2018-06" db="EMBL/GenBank/DDBJ databases">
        <authorList>
            <person name="Zhirakovskaya E."/>
        </authorList>
    </citation>
    <scope>NUCLEOTIDE SEQUENCE</scope>
</reference>
<gene>
    <name evidence="1" type="ORF">MNBD_PLANCTO02-594</name>
</gene>
<protein>
    <submittedName>
        <fullName evidence="1">Uncharacterized protein</fullName>
    </submittedName>
</protein>
<name>A0A3B1DB64_9ZZZZ</name>